<evidence type="ECO:0000313" key="3">
    <source>
        <dbReference type="Proteomes" id="UP000543642"/>
    </source>
</evidence>
<comment type="caution">
    <text evidence="2">The sequence shown here is derived from an EMBL/GenBank/DDBJ whole genome shotgun (WGS) entry which is preliminary data.</text>
</comment>
<evidence type="ECO:0000256" key="1">
    <source>
        <dbReference type="SAM" id="Coils"/>
    </source>
</evidence>
<evidence type="ECO:0000313" key="2">
    <source>
        <dbReference type="EMBL" id="MBB5265688.1"/>
    </source>
</evidence>
<dbReference type="RefSeq" id="WP_183775725.1">
    <property type="nucleotide sequence ID" value="NZ_JACHFW010000014.1"/>
</dbReference>
<dbReference type="Proteomes" id="UP000543642">
    <property type="component" value="Unassembled WGS sequence"/>
</dbReference>
<keyword evidence="1" id="KW-0175">Coiled coil</keyword>
<organism evidence="2 3">
    <name type="scientific">Catenibacillus scindens</name>
    <dbReference type="NCBI Taxonomy" id="673271"/>
    <lineage>
        <taxon>Bacteria</taxon>
        <taxon>Bacillati</taxon>
        <taxon>Bacillota</taxon>
        <taxon>Clostridia</taxon>
        <taxon>Lachnospirales</taxon>
        <taxon>Lachnospiraceae</taxon>
        <taxon>Catenibacillus</taxon>
    </lineage>
</organism>
<dbReference type="AlphaFoldDB" id="A0A7W8M5X4"/>
<accession>A0A7W8M5X4</accession>
<gene>
    <name evidence="2" type="ORF">HNP82_002839</name>
</gene>
<keyword evidence="3" id="KW-1185">Reference proteome</keyword>
<name>A0A7W8M5X4_9FIRM</name>
<dbReference type="EMBL" id="JACHFW010000014">
    <property type="protein sequence ID" value="MBB5265688.1"/>
    <property type="molecule type" value="Genomic_DNA"/>
</dbReference>
<proteinExistence type="predicted"/>
<feature type="coiled-coil region" evidence="1">
    <location>
        <begin position="27"/>
        <end position="61"/>
    </location>
</feature>
<protein>
    <submittedName>
        <fullName evidence="2">Uncharacterized protein</fullName>
    </submittedName>
</protein>
<sequence>MVESAGQQLGEQLDALDIIADGYEVTYDQILAEIDEGYDKIEEIERKIRSIMRKLESLKQGFKASENIERMLNHFTKLYDHMSCQERREMYRLFIDHIEVLPETRKDGKMLKSISFRFSTEYGEDILTPEGDKDDDICFTLDCTKQALTKAEAKATYAELKKYILETNGVKVSSLYIAQIKRKYGIDMGANYNMAADPEKHVPTCPAAKEHIIIDALKHYRMLDPSVEMIPNSEVVTNES</sequence>
<reference evidence="2 3" key="1">
    <citation type="submission" date="2020-08" db="EMBL/GenBank/DDBJ databases">
        <title>Genomic Encyclopedia of Type Strains, Phase IV (KMG-IV): sequencing the most valuable type-strain genomes for metagenomic binning, comparative biology and taxonomic classification.</title>
        <authorList>
            <person name="Goeker M."/>
        </authorList>
    </citation>
    <scope>NUCLEOTIDE SEQUENCE [LARGE SCALE GENOMIC DNA]</scope>
    <source>
        <strain evidence="2 3">DSM 106146</strain>
    </source>
</reference>